<gene>
    <name evidence="3" type="ORF">PR048_001760</name>
</gene>
<sequence>MWGHRLVIPSKLHSVLLADLHMNHMGMVKTKSLPQSYFWWPSLDREIEQTIRNCNACRQYQANPPKAELSPWDWPSEPNRQLHADFGGPIDVFEMSKITAAKTVVAFRQYFCTWGLPT</sequence>
<evidence type="ECO:0000259" key="2">
    <source>
        <dbReference type="Pfam" id="PF17921"/>
    </source>
</evidence>
<dbReference type="InterPro" id="IPR050951">
    <property type="entry name" value="Retrovirus_Pol_polyprotein"/>
</dbReference>
<dbReference type="EC" id="2.7.7.49" evidence="1"/>
<dbReference type="Pfam" id="PF17921">
    <property type="entry name" value="Integrase_H2C2"/>
    <property type="match status" value="1"/>
</dbReference>
<evidence type="ECO:0000313" key="3">
    <source>
        <dbReference type="EMBL" id="KAJ8896416.1"/>
    </source>
</evidence>
<keyword evidence="4" id="KW-1185">Reference proteome</keyword>
<dbReference type="Gene3D" id="1.10.340.70">
    <property type="match status" value="1"/>
</dbReference>
<evidence type="ECO:0000313" key="4">
    <source>
        <dbReference type="Proteomes" id="UP001159363"/>
    </source>
</evidence>
<evidence type="ECO:0000256" key="1">
    <source>
        <dbReference type="ARBA" id="ARBA00012493"/>
    </source>
</evidence>
<organism evidence="3 4">
    <name type="scientific">Dryococelus australis</name>
    <dbReference type="NCBI Taxonomy" id="614101"/>
    <lineage>
        <taxon>Eukaryota</taxon>
        <taxon>Metazoa</taxon>
        <taxon>Ecdysozoa</taxon>
        <taxon>Arthropoda</taxon>
        <taxon>Hexapoda</taxon>
        <taxon>Insecta</taxon>
        <taxon>Pterygota</taxon>
        <taxon>Neoptera</taxon>
        <taxon>Polyneoptera</taxon>
        <taxon>Phasmatodea</taxon>
        <taxon>Verophasmatodea</taxon>
        <taxon>Anareolatae</taxon>
        <taxon>Phasmatidae</taxon>
        <taxon>Eurycanthinae</taxon>
        <taxon>Dryococelus</taxon>
    </lineage>
</organism>
<feature type="domain" description="Integrase zinc-binding" evidence="2">
    <location>
        <begin position="8"/>
        <end position="62"/>
    </location>
</feature>
<dbReference type="PANTHER" id="PTHR37984:SF5">
    <property type="entry name" value="PROTEIN NYNRIN-LIKE"/>
    <property type="match status" value="1"/>
</dbReference>
<dbReference type="InterPro" id="IPR041588">
    <property type="entry name" value="Integrase_H2C2"/>
</dbReference>
<name>A0ABQ9IID3_9NEOP</name>
<dbReference type="PANTHER" id="PTHR37984">
    <property type="entry name" value="PROTEIN CBG26694"/>
    <property type="match status" value="1"/>
</dbReference>
<reference evidence="3 4" key="1">
    <citation type="submission" date="2023-02" db="EMBL/GenBank/DDBJ databases">
        <title>LHISI_Scaffold_Assembly.</title>
        <authorList>
            <person name="Stuart O.P."/>
            <person name="Cleave R."/>
            <person name="Magrath M.J.L."/>
            <person name="Mikheyev A.S."/>
        </authorList>
    </citation>
    <scope>NUCLEOTIDE SEQUENCE [LARGE SCALE GENOMIC DNA]</scope>
    <source>
        <strain evidence="3">Daus_M_001</strain>
        <tissue evidence="3">Leg muscle</tissue>
    </source>
</reference>
<accession>A0ABQ9IID3</accession>
<dbReference type="Proteomes" id="UP001159363">
    <property type="component" value="Chromosome 1"/>
</dbReference>
<protein>
    <recommendedName>
        <fullName evidence="1">RNA-directed DNA polymerase</fullName>
        <ecNumber evidence="1">2.7.7.49</ecNumber>
    </recommendedName>
</protein>
<comment type="caution">
    <text evidence="3">The sequence shown here is derived from an EMBL/GenBank/DDBJ whole genome shotgun (WGS) entry which is preliminary data.</text>
</comment>
<proteinExistence type="predicted"/>
<dbReference type="EMBL" id="JARBHB010000001">
    <property type="protein sequence ID" value="KAJ8896416.1"/>
    <property type="molecule type" value="Genomic_DNA"/>
</dbReference>